<dbReference type="InterPro" id="IPR036390">
    <property type="entry name" value="WH_DNA-bd_sf"/>
</dbReference>
<dbReference type="PRINTS" id="PR00033">
    <property type="entry name" value="HTHASNC"/>
</dbReference>
<dbReference type="InterPro" id="IPR019888">
    <property type="entry name" value="Tscrpt_reg_AsnC-like"/>
</dbReference>
<sequence length="156" mass="17130">MADEGNGGIDALSRGIIVALQEDGRMSFREIGKRLGVSPNTVRARYHQLQEQGIIDVIAVPNHWRLGLACHATIGIRLRPGTIDQAVAVLDARNEVAWVGVMMNGYDVMIEVAAASTPAFTRLKQELFAAMDGFVDADVFLMAEVRKFRYRIDAGD</sequence>
<dbReference type="OrthoDB" id="9809462at2"/>
<keyword evidence="1" id="KW-0805">Transcription regulation</keyword>
<gene>
    <name evidence="5" type="ORF">DKG74_06195</name>
</gene>
<dbReference type="SUPFAM" id="SSF54909">
    <property type="entry name" value="Dimeric alpha+beta barrel"/>
    <property type="match status" value="1"/>
</dbReference>
<dbReference type="GO" id="GO:0005829">
    <property type="term" value="C:cytosol"/>
    <property type="evidence" value="ECO:0007669"/>
    <property type="project" value="TreeGrafter"/>
</dbReference>
<evidence type="ECO:0000313" key="6">
    <source>
        <dbReference type="Proteomes" id="UP000245461"/>
    </source>
</evidence>
<dbReference type="InterPro" id="IPR019887">
    <property type="entry name" value="Tscrpt_reg_AsnC/Lrp_C"/>
</dbReference>
<dbReference type="InterPro" id="IPR036388">
    <property type="entry name" value="WH-like_DNA-bd_sf"/>
</dbReference>
<evidence type="ECO:0000256" key="1">
    <source>
        <dbReference type="ARBA" id="ARBA00023015"/>
    </source>
</evidence>
<dbReference type="SUPFAM" id="SSF46785">
    <property type="entry name" value="Winged helix' DNA-binding domain"/>
    <property type="match status" value="1"/>
</dbReference>
<name>A0A317EEJ9_9PROT</name>
<keyword evidence="6" id="KW-1185">Reference proteome</keyword>
<dbReference type="EMBL" id="QGLE01000002">
    <property type="protein sequence ID" value="PWR25349.1"/>
    <property type="molecule type" value="Genomic_DNA"/>
</dbReference>
<dbReference type="InterPro" id="IPR011991">
    <property type="entry name" value="ArsR-like_HTH"/>
</dbReference>
<dbReference type="PANTHER" id="PTHR30154:SF34">
    <property type="entry name" value="TRANSCRIPTIONAL REGULATOR AZLB"/>
    <property type="match status" value="1"/>
</dbReference>
<dbReference type="CDD" id="cd00090">
    <property type="entry name" value="HTH_ARSR"/>
    <property type="match status" value="1"/>
</dbReference>
<reference evidence="5 6" key="1">
    <citation type="submission" date="2018-05" db="EMBL/GenBank/DDBJ databases">
        <title>Zavarzinia sp. HR-AS.</title>
        <authorList>
            <person name="Lee Y."/>
            <person name="Jeon C.O."/>
        </authorList>
    </citation>
    <scope>NUCLEOTIDE SEQUENCE [LARGE SCALE GENOMIC DNA]</scope>
    <source>
        <strain evidence="5 6">HR-AS</strain>
    </source>
</reference>
<dbReference type="GO" id="GO:0006355">
    <property type="term" value="P:regulation of DNA-templated transcription"/>
    <property type="evidence" value="ECO:0007669"/>
    <property type="project" value="UniProtKB-ARBA"/>
</dbReference>
<evidence type="ECO:0000256" key="2">
    <source>
        <dbReference type="ARBA" id="ARBA00023125"/>
    </source>
</evidence>
<evidence type="ECO:0000259" key="4">
    <source>
        <dbReference type="PROSITE" id="PS50956"/>
    </source>
</evidence>
<dbReference type="Pfam" id="PF01037">
    <property type="entry name" value="AsnC_trans_reg"/>
    <property type="match status" value="1"/>
</dbReference>
<keyword evidence="2" id="KW-0238">DNA-binding</keyword>
<dbReference type="SMART" id="SM00344">
    <property type="entry name" value="HTH_ASNC"/>
    <property type="match status" value="1"/>
</dbReference>
<protein>
    <recommendedName>
        <fullName evidence="4">HTH asnC-type domain-containing protein</fullName>
    </recommendedName>
</protein>
<dbReference type="GO" id="GO:0043200">
    <property type="term" value="P:response to amino acid"/>
    <property type="evidence" value="ECO:0007669"/>
    <property type="project" value="TreeGrafter"/>
</dbReference>
<evidence type="ECO:0000313" key="5">
    <source>
        <dbReference type="EMBL" id="PWR25349.1"/>
    </source>
</evidence>
<comment type="caution">
    <text evidence="5">The sequence shown here is derived from an EMBL/GenBank/DDBJ whole genome shotgun (WGS) entry which is preliminary data.</text>
</comment>
<dbReference type="Gene3D" id="3.30.70.920">
    <property type="match status" value="1"/>
</dbReference>
<proteinExistence type="predicted"/>
<dbReference type="Pfam" id="PF13404">
    <property type="entry name" value="HTH_AsnC-type"/>
    <property type="match status" value="1"/>
</dbReference>
<accession>A0A317EEJ9</accession>
<dbReference type="Proteomes" id="UP000245461">
    <property type="component" value="Unassembled WGS sequence"/>
</dbReference>
<dbReference type="AlphaFoldDB" id="A0A317EEJ9"/>
<dbReference type="GO" id="GO:0043565">
    <property type="term" value="F:sequence-specific DNA binding"/>
    <property type="evidence" value="ECO:0007669"/>
    <property type="project" value="InterPro"/>
</dbReference>
<dbReference type="PROSITE" id="PS50956">
    <property type="entry name" value="HTH_ASNC_2"/>
    <property type="match status" value="1"/>
</dbReference>
<dbReference type="InterPro" id="IPR011008">
    <property type="entry name" value="Dimeric_a/b-barrel"/>
</dbReference>
<evidence type="ECO:0000256" key="3">
    <source>
        <dbReference type="ARBA" id="ARBA00023163"/>
    </source>
</evidence>
<keyword evidence="3" id="KW-0804">Transcription</keyword>
<organism evidence="5 6">
    <name type="scientific">Zavarzinia aquatilis</name>
    <dbReference type="NCBI Taxonomy" id="2211142"/>
    <lineage>
        <taxon>Bacteria</taxon>
        <taxon>Pseudomonadati</taxon>
        <taxon>Pseudomonadota</taxon>
        <taxon>Alphaproteobacteria</taxon>
        <taxon>Rhodospirillales</taxon>
        <taxon>Zavarziniaceae</taxon>
        <taxon>Zavarzinia</taxon>
    </lineage>
</organism>
<feature type="domain" description="HTH asnC-type" evidence="4">
    <location>
        <begin position="9"/>
        <end position="69"/>
    </location>
</feature>
<dbReference type="PANTHER" id="PTHR30154">
    <property type="entry name" value="LEUCINE-RESPONSIVE REGULATORY PROTEIN"/>
    <property type="match status" value="1"/>
</dbReference>
<dbReference type="Gene3D" id="1.10.10.10">
    <property type="entry name" value="Winged helix-like DNA-binding domain superfamily/Winged helix DNA-binding domain"/>
    <property type="match status" value="1"/>
</dbReference>
<dbReference type="RefSeq" id="WP_109903707.1">
    <property type="nucleotide sequence ID" value="NZ_QGLE01000002.1"/>
</dbReference>
<dbReference type="InterPro" id="IPR000485">
    <property type="entry name" value="AsnC-type_HTH_dom"/>
</dbReference>